<proteinExistence type="inferred from homology"/>
<keyword evidence="5" id="KW-0067">ATP-binding</keyword>
<comment type="similarity">
    <text evidence="1 6">Belongs to the carbohydrate kinase PfkB family.</text>
</comment>
<gene>
    <name evidence="8" type="ORF">SAMN05421665_3553</name>
</gene>
<dbReference type="InterPro" id="IPR002173">
    <property type="entry name" value="Carboh/pur_kinase_PfkB_CS"/>
</dbReference>
<keyword evidence="4 8" id="KW-0418">Kinase</keyword>
<dbReference type="PROSITE" id="PS00583">
    <property type="entry name" value="PFKB_KINASES_1"/>
    <property type="match status" value="1"/>
</dbReference>
<organism evidence="8 9">
    <name type="scientific">Yoonia rosea</name>
    <dbReference type="NCBI Taxonomy" id="287098"/>
    <lineage>
        <taxon>Bacteria</taxon>
        <taxon>Pseudomonadati</taxon>
        <taxon>Pseudomonadota</taxon>
        <taxon>Alphaproteobacteria</taxon>
        <taxon>Rhodobacterales</taxon>
        <taxon>Paracoccaceae</taxon>
        <taxon>Yoonia</taxon>
    </lineage>
</organism>
<evidence type="ECO:0000256" key="5">
    <source>
        <dbReference type="ARBA" id="ARBA00022840"/>
    </source>
</evidence>
<name>A0A1R3XL39_9RHOB</name>
<keyword evidence="2 6" id="KW-0808">Transferase</keyword>
<sequence>MRPQADILTITLNPAVDVATHVQAVIAGPKLRCAAPRYDPGGGGVNVTRAVQKLGGAARALVAVGGPMGQRLVNLLAAEGVPALPIVVSGETRQSFAVTDDATGAQYRFGVPGEHLTAQDADRLMTEIAAHTTLDSYVVISGSVAPGLPEDMQSRIIAIAEEKNARVVVDTSSRALDRLIGAPTTPVYLLRVDQSEAAEAAKHPMDTVADSVAFAADLVARGVADMIVTGRGAEGSVLVSRDQRFFCHAPTVTVRSKIGAGDAFVGAMTLTLARGGTADEALRWGVAAASATVSTEATALCDLPHAQACYDQCRIEVL</sequence>
<dbReference type="GO" id="GO:0005829">
    <property type="term" value="C:cytosol"/>
    <property type="evidence" value="ECO:0007669"/>
    <property type="project" value="TreeGrafter"/>
</dbReference>
<dbReference type="NCBIfam" id="TIGR03168">
    <property type="entry name" value="1-PFK"/>
    <property type="match status" value="1"/>
</dbReference>
<dbReference type="Gene3D" id="3.40.1190.20">
    <property type="match status" value="1"/>
</dbReference>
<dbReference type="PIRSF" id="PIRSF000535">
    <property type="entry name" value="1PFK/6PFK/LacC"/>
    <property type="match status" value="1"/>
</dbReference>
<dbReference type="AlphaFoldDB" id="A0A1R3XL39"/>
<evidence type="ECO:0000256" key="3">
    <source>
        <dbReference type="ARBA" id="ARBA00022741"/>
    </source>
</evidence>
<evidence type="ECO:0000259" key="7">
    <source>
        <dbReference type="Pfam" id="PF00294"/>
    </source>
</evidence>
<evidence type="ECO:0000313" key="9">
    <source>
        <dbReference type="Proteomes" id="UP000186997"/>
    </source>
</evidence>
<protein>
    <recommendedName>
        <fullName evidence="6">Phosphofructokinase</fullName>
    </recommendedName>
</protein>
<evidence type="ECO:0000313" key="8">
    <source>
        <dbReference type="EMBL" id="SIT92048.1"/>
    </source>
</evidence>
<dbReference type="CDD" id="cd01164">
    <property type="entry name" value="FruK_PfkB_like"/>
    <property type="match status" value="1"/>
</dbReference>
<dbReference type="PANTHER" id="PTHR46566">
    <property type="entry name" value="1-PHOSPHOFRUCTOKINASE-RELATED"/>
    <property type="match status" value="1"/>
</dbReference>
<evidence type="ECO:0000256" key="4">
    <source>
        <dbReference type="ARBA" id="ARBA00022777"/>
    </source>
</evidence>
<dbReference type="SUPFAM" id="SSF53613">
    <property type="entry name" value="Ribokinase-like"/>
    <property type="match status" value="1"/>
</dbReference>
<dbReference type="GO" id="GO:0003872">
    <property type="term" value="F:6-phosphofructokinase activity"/>
    <property type="evidence" value="ECO:0007669"/>
    <property type="project" value="TreeGrafter"/>
</dbReference>
<evidence type="ECO:0000256" key="6">
    <source>
        <dbReference type="PIRNR" id="PIRNR000535"/>
    </source>
</evidence>
<dbReference type="RefSeq" id="WP_076661137.1">
    <property type="nucleotide sequence ID" value="NZ_FTPR01000004.1"/>
</dbReference>
<reference evidence="9" key="1">
    <citation type="submission" date="2017-01" db="EMBL/GenBank/DDBJ databases">
        <authorList>
            <person name="Varghese N."/>
            <person name="Submissions S."/>
        </authorList>
    </citation>
    <scope>NUCLEOTIDE SEQUENCE [LARGE SCALE GENOMIC DNA]</scope>
    <source>
        <strain evidence="9">DSM 29591</strain>
    </source>
</reference>
<dbReference type="Pfam" id="PF00294">
    <property type="entry name" value="PfkB"/>
    <property type="match status" value="1"/>
</dbReference>
<keyword evidence="3" id="KW-0547">Nucleotide-binding</keyword>
<feature type="domain" description="Carbohydrate kinase PfkB" evidence="7">
    <location>
        <begin position="28"/>
        <end position="304"/>
    </location>
</feature>
<evidence type="ECO:0000256" key="1">
    <source>
        <dbReference type="ARBA" id="ARBA00010688"/>
    </source>
</evidence>
<evidence type="ECO:0000256" key="2">
    <source>
        <dbReference type="ARBA" id="ARBA00022679"/>
    </source>
</evidence>
<dbReference type="PANTHER" id="PTHR46566:SF2">
    <property type="entry name" value="ATP-DEPENDENT 6-PHOSPHOFRUCTOKINASE ISOZYME 2"/>
    <property type="match status" value="1"/>
</dbReference>
<dbReference type="InterPro" id="IPR017583">
    <property type="entry name" value="Tagatose/fructose_Pkinase"/>
</dbReference>
<keyword evidence="9" id="KW-1185">Reference proteome</keyword>
<dbReference type="EMBL" id="FTPR01000004">
    <property type="protein sequence ID" value="SIT92048.1"/>
    <property type="molecule type" value="Genomic_DNA"/>
</dbReference>
<dbReference type="InterPro" id="IPR011611">
    <property type="entry name" value="PfkB_dom"/>
</dbReference>
<accession>A0A1R3XL39</accession>
<dbReference type="GO" id="GO:0005524">
    <property type="term" value="F:ATP binding"/>
    <property type="evidence" value="ECO:0007669"/>
    <property type="project" value="UniProtKB-KW"/>
</dbReference>
<dbReference type="OrthoDB" id="9801219at2"/>
<dbReference type="InterPro" id="IPR029056">
    <property type="entry name" value="Ribokinase-like"/>
</dbReference>
<dbReference type="STRING" id="287098.SAMN05421665_3553"/>
<dbReference type="Proteomes" id="UP000186997">
    <property type="component" value="Unassembled WGS sequence"/>
</dbReference>